<evidence type="ECO:0000256" key="1">
    <source>
        <dbReference type="SAM" id="MobiDB-lite"/>
    </source>
</evidence>
<feature type="compositionally biased region" description="Acidic residues" evidence="1">
    <location>
        <begin position="114"/>
        <end position="134"/>
    </location>
</feature>
<feature type="region of interest" description="Disordered" evidence="1">
    <location>
        <begin position="595"/>
        <end position="674"/>
    </location>
</feature>
<feature type="compositionally biased region" description="Polar residues" evidence="1">
    <location>
        <begin position="665"/>
        <end position="674"/>
    </location>
</feature>
<feature type="region of interest" description="Disordered" evidence="1">
    <location>
        <begin position="1"/>
        <end position="146"/>
    </location>
</feature>
<name>A0AAD5W0Q0_9AGAR</name>
<feature type="compositionally biased region" description="Pro residues" evidence="1">
    <location>
        <begin position="58"/>
        <end position="68"/>
    </location>
</feature>
<protein>
    <submittedName>
        <fullName evidence="2">Uncharacterized protein</fullName>
    </submittedName>
</protein>
<accession>A0AAD5W0Q0</accession>
<feature type="compositionally biased region" description="Basic and acidic residues" evidence="1">
    <location>
        <begin position="628"/>
        <end position="643"/>
    </location>
</feature>
<comment type="caution">
    <text evidence="2">The sequence shown here is derived from an EMBL/GenBank/DDBJ whole genome shotgun (WGS) entry which is preliminary data.</text>
</comment>
<evidence type="ECO:0000313" key="3">
    <source>
        <dbReference type="Proteomes" id="UP001213000"/>
    </source>
</evidence>
<sequence>MQFLYSNQNERATKRRGIHSDDSGNNSPAHYDTPYGRPLTSGPPSTASSRSSSQAPAKPIPTAAPPATTPNIPTNSSDPADDLDHPYRHQYGHDTVISSFGDPSPDHIVVPDQEAMDYSDEGESDGELPIDLEQEESRKGKPLTSAEREQMIKINKLREKKATEKAQRCEAARQVRFTDSPGRVPDLWGITTVGGERERDNGLRNMLLHVFYHSPHSNCVYIGTMAQQARRFETSPSSGPYQPEPTSPIYRAAKRGLPRTIREAKSLISVLRNTGSQSRTSPSEHHRAEAFLLLDELFKIAQRVEPDHLDRVMAWLISDQGRFDPKRDRNLVDSRELERQLFYRDQSASTRWRGLKHPSMSDVMNIDQYAAYLIGQCHPGSPSYIPGVAINYMLQVYRPSVFGAALSQLLVICKDPAERTNFVRILAILAALPNKYRELIHEVTTRAQQTFTPRTHKFPIGIKPLMINPTNVRPYGFEFVVDVLMCNGISPEWIDHLYSWGILTLDYLFREELLPIEQLIEIDNERIERLTRFGIPNLCPQLPQGWRHPTKDDLLQIHLSFELLHSRSHQDPRKAPYWVKAGIAFPFRDLPHRRTTAIPSSTDSIPMDITADKTPADKTTSMNWANEVEAHLERTQPQDETPRARTSTAPPVDRPDSPTKATPAGSLSLTALKK</sequence>
<organism evidence="2 3">
    <name type="scientific">Leucocoprinus birnbaumii</name>
    <dbReference type="NCBI Taxonomy" id="56174"/>
    <lineage>
        <taxon>Eukaryota</taxon>
        <taxon>Fungi</taxon>
        <taxon>Dikarya</taxon>
        <taxon>Basidiomycota</taxon>
        <taxon>Agaricomycotina</taxon>
        <taxon>Agaricomycetes</taxon>
        <taxon>Agaricomycetidae</taxon>
        <taxon>Agaricales</taxon>
        <taxon>Agaricineae</taxon>
        <taxon>Agaricaceae</taxon>
        <taxon>Leucocoprinus</taxon>
    </lineage>
</organism>
<dbReference type="EMBL" id="JANIEX010000058">
    <property type="protein sequence ID" value="KAJ3574748.1"/>
    <property type="molecule type" value="Genomic_DNA"/>
</dbReference>
<evidence type="ECO:0000313" key="2">
    <source>
        <dbReference type="EMBL" id="KAJ3574748.1"/>
    </source>
</evidence>
<dbReference type="AlphaFoldDB" id="A0AAD5W0Q0"/>
<feature type="compositionally biased region" description="Polar residues" evidence="1">
    <location>
        <begin position="1"/>
        <end position="10"/>
    </location>
</feature>
<gene>
    <name evidence="2" type="ORF">NP233_g1562</name>
</gene>
<proteinExistence type="predicted"/>
<dbReference type="Proteomes" id="UP001213000">
    <property type="component" value="Unassembled WGS sequence"/>
</dbReference>
<keyword evidence="3" id="KW-1185">Reference proteome</keyword>
<feature type="compositionally biased region" description="Low complexity" evidence="1">
    <location>
        <begin position="42"/>
        <end position="57"/>
    </location>
</feature>
<reference evidence="2" key="1">
    <citation type="submission" date="2022-07" db="EMBL/GenBank/DDBJ databases">
        <title>Genome Sequence of Leucocoprinus birnbaumii.</title>
        <authorList>
            <person name="Buettner E."/>
        </authorList>
    </citation>
    <scope>NUCLEOTIDE SEQUENCE</scope>
    <source>
        <strain evidence="2">VT141</strain>
    </source>
</reference>